<dbReference type="Pfam" id="PF00512">
    <property type="entry name" value="HisKA"/>
    <property type="match status" value="1"/>
</dbReference>
<feature type="modified residue" description="4-aspartylphosphate" evidence="10">
    <location>
        <position position="819"/>
    </location>
</feature>
<dbReference type="Pfam" id="PF08448">
    <property type="entry name" value="PAS_4"/>
    <property type="match status" value="3"/>
</dbReference>
<dbReference type="KEGG" id="mdb:OVN18_09825"/>
<dbReference type="SMART" id="SM00448">
    <property type="entry name" value="REC"/>
    <property type="match status" value="1"/>
</dbReference>
<dbReference type="SMART" id="SM00091">
    <property type="entry name" value="PAS"/>
    <property type="match status" value="3"/>
</dbReference>
<dbReference type="InterPro" id="IPR036890">
    <property type="entry name" value="HATPase_C_sf"/>
</dbReference>
<evidence type="ECO:0000259" key="12">
    <source>
        <dbReference type="PROSITE" id="PS50110"/>
    </source>
</evidence>
<evidence type="ECO:0000256" key="10">
    <source>
        <dbReference type="PROSITE-ProRule" id="PRU00169"/>
    </source>
</evidence>
<dbReference type="InterPro" id="IPR013656">
    <property type="entry name" value="PAS_4"/>
</dbReference>
<dbReference type="CDD" id="cd00156">
    <property type="entry name" value="REC"/>
    <property type="match status" value="1"/>
</dbReference>
<dbReference type="InterPro" id="IPR003594">
    <property type="entry name" value="HATPase_dom"/>
</dbReference>
<dbReference type="InterPro" id="IPR001610">
    <property type="entry name" value="PAC"/>
</dbReference>
<feature type="domain" description="Histidine kinase" evidence="11">
    <location>
        <begin position="523"/>
        <end position="745"/>
    </location>
</feature>
<dbReference type="NCBIfam" id="TIGR00229">
    <property type="entry name" value="sensory_box"/>
    <property type="match status" value="2"/>
</dbReference>
<dbReference type="SUPFAM" id="SSF55785">
    <property type="entry name" value="PYP-like sensor domain (PAS domain)"/>
    <property type="match status" value="4"/>
</dbReference>
<accession>A0A9E8S849</accession>
<evidence type="ECO:0000256" key="8">
    <source>
        <dbReference type="ARBA" id="ARBA00022840"/>
    </source>
</evidence>
<dbReference type="PANTHER" id="PTHR43065">
    <property type="entry name" value="SENSOR HISTIDINE KINASE"/>
    <property type="match status" value="1"/>
</dbReference>
<reference evidence="15" key="1">
    <citation type="submission" date="2022-11" db="EMBL/GenBank/DDBJ databases">
        <title>Description of Microcella daejonensis nov. sp, isolated from riverside soil.</title>
        <authorList>
            <person name="Molina K.M."/>
            <person name="Kim S.B."/>
        </authorList>
    </citation>
    <scope>NUCLEOTIDE SEQUENCE</scope>
    <source>
        <strain evidence="15">MMS21-STM12</strain>
    </source>
</reference>
<dbReference type="GO" id="GO:0000155">
    <property type="term" value="F:phosphorelay sensor kinase activity"/>
    <property type="evidence" value="ECO:0007669"/>
    <property type="project" value="InterPro"/>
</dbReference>
<protein>
    <recommendedName>
        <fullName evidence="3">histidine kinase</fullName>
        <ecNumber evidence="3">2.7.13.3</ecNumber>
    </recommendedName>
</protein>
<dbReference type="SUPFAM" id="SSF55874">
    <property type="entry name" value="ATPase domain of HSP90 chaperone/DNA topoisomerase II/histidine kinase"/>
    <property type="match status" value="1"/>
</dbReference>
<dbReference type="Pfam" id="PF13426">
    <property type="entry name" value="PAS_9"/>
    <property type="match status" value="1"/>
</dbReference>
<dbReference type="EC" id="2.7.13.3" evidence="3"/>
<dbReference type="InterPro" id="IPR011006">
    <property type="entry name" value="CheY-like_superfamily"/>
</dbReference>
<dbReference type="InterPro" id="IPR000700">
    <property type="entry name" value="PAS-assoc_C"/>
</dbReference>
<dbReference type="SMART" id="SM00387">
    <property type="entry name" value="HATPase_c"/>
    <property type="match status" value="1"/>
</dbReference>
<keyword evidence="16" id="KW-1185">Reference proteome</keyword>
<dbReference type="InterPro" id="IPR001789">
    <property type="entry name" value="Sig_transdc_resp-reg_receiver"/>
</dbReference>
<evidence type="ECO:0000256" key="5">
    <source>
        <dbReference type="ARBA" id="ARBA00022679"/>
    </source>
</evidence>
<dbReference type="PROSITE" id="PS50112">
    <property type="entry name" value="PAS"/>
    <property type="match status" value="2"/>
</dbReference>
<dbReference type="InterPro" id="IPR003661">
    <property type="entry name" value="HisK_dim/P_dom"/>
</dbReference>
<dbReference type="PROSITE" id="PS50109">
    <property type="entry name" value="HIS_KIN"/>
    <property type="match status" value="1"/>
</dbReference>
<keyword evidence="8" id="KW-0067">ATP-binding</keyword>
<dbReference type="InterPro" id="IPR005467">
    <property type="entry name" value="His_kinase_dom"/>
</dbReference>
<evidence type="ECO:0000256" key="1">
    <source>
        <dbReference type="ARBA" id="ARBA00000085"/>
    </source>
</evidence>
<dbReference type="PROSITE" id="PS50113">
    <property type="entry name" value="PAC"/>
    <property type="match status" value="1"/>
</dbReference>
<evidence type="ECO:0000259" key="11">
    <source>
        <dbReference type="PROSITE" id="PS50109"/>
    </source>
</evidence>
<keyword evidence="7" id="KW-0418">Kinase</keyword>
<feature type="domain" description="PAC" evidence="14">
    <location>
        <begin position="458"/>
        <end position="510"/>
    </location>
</feature>
<proteinExistence type="predicted"/>
<dbReference type="CDD" id="cd00082">
    <property type="entry name" value="HisKA"/>
    <property type="match status" value="1"/>
</dbReference>
<evidence type="ECO:0000259" key="13">
    <source>
        <dbReference type="PROSITE" id="PS50112"/>
    </source>
</evidence>
<evidence type="ECO:0000256" key="7">
    <source>
        <dbReference type="ARBA" id="ARBA00022777"/>
    </source>
</evidence>
<dbReference type="SUPFAM" id="SSF47384">
    <property type="entry name" value="Homodimeric domain of signal transducing histidine kinase"/>
    <property type="match status" value="1"/>
</dbReference>
<evidence type="ECO:0000313" key="16">
    <source>
        <dbReference type="Proteomes" id="UP001164706"/>
    </source>
</evidence>
<dbReference type="EMBL" id="CP113089">
    <property type="protein sequence ID" value="WAB80858.1"/>
    <property type="molecule type" value="Genomic_DNA"/>
</dbReference>
<dbReference type="SUPFAM" id="SSF52172">
    <property type="entry name" value="CheY-like"/>
    <property type="match status" value="1"/>
</dbReference>
<evidence type="ECO:0000256" key="9">
    <source>
        <dbReference type="ARBA" id="ARBA00023012"/>
    </source>
</evidence>
<evidence type="ECO:0000256" key="3">
    <source>
        <dbReference type="ARBA" id="ARBA00012438"/>
    </source>
</evidence>
<dbReference type="SMART" id="SM00388">
    <property type="entry name" value="HisKA"/>
    <property type="match status" value="1"/>
</dbReference>
<keyword evidence="5" id="KW-0808">Transferase</keyword>
<dbReference type="Gene3D" id="3.30.565.10">
    <property type="entry name" value="Histidine kinase-like ATPase, C-terminal domain"/>
    <property type="match status" value="1"/>
</dbReference>
<dbReference type="PANTHER" id="PTHR43065:SF46">
    <property type="entry name" value="C4-DICARBOXYLATE TRANSPORT SENSOR PROTEIN DCTB"/>
    <property type="match status" value="1"/>
</dbReference>
<dbReference type="GO" id="GO:0005886">
    <property type="term" value="C:plasma membrane"/>
    <property type="evidence" value="ECO:0007669"/>
    <property type="project" value="UniProtKB-SubCell"/>
</dbReference>
<dbReference type="SMART" id="SM00086">
    <property type="entry name" value="PAC"/>
    <property type="match status" value="2"/>
</dbReference>
<evidence type="ECO:0000256" key="4">
    <source>
        <dbReference type="ARBA" id="ARBA00022553"/>
    </source>
</evidence>
<dbReference type="CDD" id="cd00130">
    <property type="entry name" value="PAS"/>
    <property type="match status" value="3"/>
</dbReference>
<organism evidence="15 16">
    <name type="scientific">Microcella daejeonensis</name>
    <dbReference type="NCBI Taxonomy" id="2994971"/>
    <lineage>
        <taxon>Bacteria</taxon>
        <taxon>Bacillati</taxon>
        <taxon>Actinomycetota</taxon>
        <taxon>Actinomycetes</taxon>
        <taxon>Micrococcales</taxon>
        <taxon>Microbacteriaceae</taxon>
        <taxon>Microcella</taxon>
    </lineage>
</organism>
<dbReference type="Pfam" id="PF00072">
    <property type="entry name" value="Response_reg"/>
    <property type="match status" value="1"/>
</dbReference>
<dbReference type="Pfam" id="PF02518">
    <property type="entry name" value="HATPase_c"/>
    <property type="match status" value="1"/>
</dbReference>
<comment type="subcellular location">
    <subcellularLocation>
        <location evidence="2">Cell membrane</location>
    </subcellularLocation>
</comment>
<dbReference type="InterPro" id="IPR000014">
    <property type="entry name" value="PAS"/>
</dbReference>
<dbReference type="Gene3D" id="3.30.450.20">
    <property type="entry name" value="PAS domain"/>
    <property type="match status" value="4"/>
</dbReference>
<dbReference type="InterPro" id="IPR035965">
    <property type="entry name" value="PAS-like_dom_sf"/>
</dbReference>
<evidence type="ECO:0000256" key="6">
    <source>
        <dbReference type="ARBA" id="ARBA00022741"/>
    </source>
</evidence>
<comment type="catalytic activity">
    <reaction evidence="1">
        <text>ATP + protein L-histidine = ADP + protein N-phospho-L-histidine.</text>
        <dbReference type="EC" id="2.7.13.3"/>
    </reaction>
</comment>
<evidence type="ECO:0000313" key="15">
    <source>
        <dbReference type="EMBL" id="WAB80858.1"/>
    </source>
</evidence>
<evidence type="ECO:0000256" key="2">
    <source>
        <dbReference type="ARBA" id="ARBA00004236"/>
    </source>
</evidence>
<dbReference type="Gene3D" id="1.10.287.130">
    <property type="match status" value="1"/>
</dbReference>
<keyword evidence="6" id="KW-0547">Nucleotide-binding</keyword>
<keyword evidence="9" id="KW-0902">Two-component regulatory system</keyword>
<dbReference type="InterPro" id="IPR004358">
    <property type="entry name" value="Sig_transdc_His_kin-like_C"/>
</dbReference>
<dbReference type="PROSITE" id="PS50110">
    <property type="entry name" value="RESPONSE_REGULATORY"/>
    <property type="match status" value="1"/>
</dbReference>
<dbReference type="AlphaFoldDB" id="A0A9E8S849"/>
<gene>
    <name evidence="15" type="ORF">OVN18_09825</name>
</gene>
<dbReference type="InterPro" id="IPR036097">
    <property type="entry name" value="HisK_dim/P_sf"/>
</dbReference>
<dbReference type="GO" id="GO:0005524">
    <property type="term" value="F:ATP binding"/>
    <property type="evidence" value="ECO:0007669"/>
    <property type="project" value="UniProtKB-KW"/>
</dbReference>
<evidence type="ECO:0000259" key="14">
    <source>
        <dbReference type="PROSITE" id="PS50113"/>
    </source>
</evidence>
<sequence>MPPSTARAPGHRDDGLETAFVRLLGEHHEPHCLIGVDGRILAINASALRLIAEESQTAVGRPFDSWVPFENRALLHEHLDRALAGELQRFRMPHTATSGHWLDLEITYMPLSDSRGMRAVLCATTDLPSAQNRDQGRTEGAMLLAIAGRLARFGGWALRAGSSELTLSPEARRILDVEDDVPALLEESIRVHAEHEGERIRAALEALFTRADPFEIEITAQTATGRPLVVRVLGEPVLDDQGRVVSARGAIWDVTESAAERARRAAVEQRLDETLNAFGDGLVFLDGDGRIGYVNTRAAQMVGRAAVELLGISIWSVFPEAIGSSFDRAFQRSIEESVRTSVRVRSDRMGIWLDCTLHPTPGGLVLYARDATEEERMRRRADAAQQRIAEQAALLDASRDAVVVRSLDGVVQYWNTAAAQLYGWTAEEAQGRRIDELVVARPGEYEAAMTATLRDGYWSEELNETTRDGRSIIVDSRWQLLRDADGAPRGVFTLGSDVTRWRQDEEARLRARRLESLGTLAGGISHDLNNVLTPILMAVQLLGQGEQDPARRELLTTMETAARRGADMISKVLAFARGVDGRRERIAVDSLLDELRIVARDLLPSDVELTVEVEPIPPSSAPIGDSTQLLQVLTNLVTNARDAMPGGGALRVRASTVDGAPGEGAGSPPLGASVVIAVEDTGTGMTAEVAEKVFEPFFTTKPLGSGTGLGLATSLSIMRSHGGLIRVDSAPGRGTRVELLLPVPEAGAVEDPERTDAEQPQPPGAGELVLVIDDDASIRTTVAHALSTSGYRVLTAADGAEGIALVESAEHAVDAVLTDMMMPVMDGAETSAYLEEHHPRIPIIASSGLATHVDRDEAPGMGISAFLAKPYTTTTLLRTLRRVLDEAAEARATPSASRSEADGQPG</sequence>
<feature type="domain" description="PAS" evidence="13">
    <location>
        <begin position="387"/>
        <end position="438"/>
    </location>
</feature>
<feature type="domain" description="PAS" evidence="13">
    <location>
        <begin position="267"/>
        <end position="337"/>
    </location>
</feature>
<dbReference type="Proteomes" id="UP001164706">
    <property type="component" value="Chromosome"/>
</dbReference>
<dbReference type="Gene3D" id="3.40.50.2300">
    <property type="match status" value="1"/>
</dbReference>
<feature type="domain" description="Response regulatory" evidence="12">
    <location>
        <begin position="768"/>
        <end position="884"/>
    </location>
</feature>
<name>A0A9E8S849_9MICO</name>
<dbReference type="RefSeq" id="WP_267780587.1">
    <property type="nucleotide sequence ID" value="NZ_CP113089.1"/>
</dbReference>
<dbReference type="PRINTS" id="PR00344">
    <property type="entry name" value="BCTRLSENSOR"/>
</dbReference>
<keyword evidence="4 10" id="KW-0597">Phosphoprotein</keyword>